<keyword evidence="3" id="KW-0217">Developmental protein</keyword>
<dbReference type="GO" id="GO:0007283">
    <property type="term" value="P:spermatogenesis"/>
    <property type="evidence" value="ECO:0007669"/>
    <property type="project" value="UniProtKB-KW"/>
</dbReference>
<keyword evidence="9" id="KW-1185">Reference proteome</keyword>
<evidence type="ECO:0000256" key="4">
    <source>
        <dbReference type="ARBA" id="ARBA00022553"/>
    </source>
</evidence>
<dbReference type="STRING" id="137246.A0A401T3X9"/>
<feature type="region of interest" description="Disordered" evidence="7">
    <location>
        <begin position="1"/>
        <end position="34"/>
    </location>
</feature>
<accession>A0A401T3X9</accession>
<comment type="caution">
    <text evidence="8">The sequence shown here is derived from an EMBL/GenBank/DDBJ whole genome shotgun (WGS) entry which is preliminary data.</text>
</comment>
<reference evidence="8 9" key="1">
    <citation type="journal article" date="2018" name="Nat. Ecol. Evol.">
        <title>Shark genomes provide insights into elasmobranch evolution and the origin of vertebrates.</title>
        <authorList>
            <person name="Hara Y"/>
            <person name="Yamaguchi K"/>
            <person name="Onimaru K"/>
            <person name="Kadota M"/>
            <person name="Koyanagi M"/>
            <person name="Keeley SD"/>
            <person name="Tatsumi K"/>
            <person name="Tanaka K"/>
            <person name="Motone F"/>
            <person name="Kageyama Y"/>
            <person name="Nozu R"/>
            <person name="Adachi N"/>
            <person name="Nishimura O"/>
            <person name="Nakagawa R"/>
            <person name="Tanegashima C"/>
            <person name="Kiyatake I"/>
            <person name="Matsumoto R"/>
            <person name="Murakumo K"/>
            <person name="Nishida K"/>
            <person name="Terakita A"/>
            <person name="Kuratani S"/>
            <person name="Sato K"/>
            <person name="Hyodo S Kuraku.S."/>
        </authorList>
    </citation>
    <scope>NUCLEOTIDE SEQUENCE [LARGE SCALE GENOMIC DNA]</scope>
</reference>
<dbReference type="Proteomes" id="UP000287033">
    <property type="component" value="Unassembled WGS sequence"/>
</dbReference>
<dbReference type="PANTHER" id="PTHR17005">
    <property type="entry name" value="MALE-ENHANCED ANTIGEN-1"/>
    <property type="match status" value="1"/>
</dbReference>
<evidence type="ECO:0000256" key="6">
    <source>
        <dbReference type="ARBA" id="ARBA00022871"/>
    </source>
</evidence>
<sequence length="89" mass="9976">MVELRLYLPEAPADSDEEDEEATPSSRQSIPMDPEHVELVKRTMAAIKIPSLGVPSWAQEISEEQWQSVVQQTIETKRSTVAVKDVGQQ</sequence>
<comment type="function">
    <text evidence="1">May play an important role in spermatogenesis and/or testis development.</text>
</comment>
<dbReference type="AlphaFoldDB" id="A0A401T3X9"/>
<keyword evidence="6" id="KW-0744">Spermatogenesis</keyword>
<evidence type="ECO:0000256" key="2">
    <source>
        <dbReference type="ARBA" id="ARBA00022245"/>
    </source>
</evidence>
<gene>
    <name evidence="8" type="ORF">chiPu_0015880</name>
</gene>
<evidence type="ECO:0000256" key="3">
    <source>
        <dbReference type="ARBA" id="ARBA00022473"/>
    </source>
</evidence>
<keyword evidence="4" id="KW-0597">Phosphoprotein</keyword>
<evidence type="ECO:0000256" key="7">
    <source>
        <dbReference type="SAM" id="MobiDB-lite"/>
    </source>
</evidence>
<dbReference type="GO" id="GO:0030154">
    <property type="term" value="P:cell differentiation"/>
    <property type="evidence" value="ECO:0007669"/>
    <property type="project" value="UniProtKB-KW"/>
</dbReference>
<dbReference type="Pfam" id="PF06910">
    <property type="entry name" value="MEA1"/>
    <property type="match status" value="1"/>
</dbReference>
<name>A0A401T3X9_CHIPU</name>
<keyword evidence="5" id="KW-0221">Differentiation</keyword>
<evidence type="ECO:0000256" key="5">
    <source>
        <dbReference type="ARBA" id="ARBA00022782"/>
    </source>
</evidence>
<organism evidence="8 9">
    <name type="scientific">Chiloscyllium punctatum</name>
    <name type="common">Brownbanded bambooshark</name>
    <name type="synonym">Hemiscyllium punctatum</name>
    <dbReference type="NCBI Taxonomy" id="137246"/>
    <lineage>
        <taxon>Eukaryota</taxon>
        <taxon>Metazoa</taxon>
        <taxon>Chordata</taxon>
        <taxon>Craniata</taxon>
        <taxon>Vertebrata</taxon>
        <taxon>Chondrichthyes</taxon>
        <taxon>Elasmobranchii</taxon>
        <taxon>Galeomorphii</taxon>
        <taxon>Galeoidea</taxon>
        <taxon>Orectolobiformes</taxon>
        <taxon>Hemiscylliidae</taxon>
        <taxon>Chiloscyllium</taxon>
    </lineage>
</organism>
<feature type="compositionally biased region" description="Acidic residues" evidence="7">
    <location>
        <begin position="13"/>
        <end position="22"/>
    </location>
</feature>
<evidence type="ECO:0000313" key="8">
    <source>
        <dbReference type="EMBL" id="GCC37376.1"/>
    </source>
</evidence>
<dbReference type="InterPro" id="IPR009685">
    <property type="entry name" value="MEA1"/>
</dbReference>
<dbReference type="EMBL" id="BEZZ01000988">
    <property type="protein sequence ID" value="GCC37376.1"/>
    <property type="molecule type" value="Genomic_DNA"/>
</dbReference>
<evidence type="ECO:0000313" key="9">
    <source>
        <dbReference type="Proteomes" id="UP000287033"/>
    </source>
</evidence>
<dbReference type="OrthoDB" id="5593200at2759"/>
<proteinExistence type="predicted"/>
<protein>
    <recommendedName>
        <fullName evidence="2">Male-enhanced antigen 1</fullName>
    </recommendedName>
</protein>
<evidence type="ECO:0000256" key="1">
    <source>
        <dbReference type="ARBA" id="ARBA00002540"/>
    </source>
</evidence>